<evidence type="ECO:0000259" key="9">
    <source>
        <dbReference type="PROSITE" id="PS50158"/>
    </source>
</evidence>
<evidence type="ECO:0000256" key="8">
    <source>
        <dbReference type="SAM" id="MobiDB-lite"/>
    </source>
</evidence>
<keyword evidence="11" id="KW-1185">Reference proteome</keyword>
<dbReference type="InterPro" id="IPR012923">
    <property type="entry name" value="Csm3"/>
</dbReference>
<keyword evidence="4 7" id="KW-0539">Nucleus</keyword>
<dbReference type="EMBL" id="VAHF01000008">
    <property type="protein sequence ID" value="TXG56942.1"/>
    <property type="molecule type" value="Genomic_DNA"/>
</dbReference>
<feature type="compositionally biased region" description="Low complexity" evidence="8">
    <location>
        <begin position="26"/>
        <end position="40"/>
    </location>
</feature>
<keyword evidence="5 7" id="KW-0131">Cell cycle</keyword>
<dbReference type="GO" id="GO:0008270">
    <property type="term" value="F:zinc ion binding"/>
    <property type="evidence" value="ECO:0007669"/>
    <property type="project" value="UniProtKB-KW"/>
</dbReference>
<comment type="subcellular location">
    <subcellularLocation>
        <location evidence="1 7">Nucleus</location>
    </subcellularLocation>
</comment>
<dbReference type="InterPro" id="IPR036875">
    <property type="entry name" value="Znf_CCHC_sf"/>
</dbReference>
<evidence type="ECO:0000256" key="1">
    <source>
        <dbReference type="ARBA" id="ARBA00004123"/>
    </source>
</evidence>
<dbReference type="InterPro" id="IPR040038">
    <property type="entry name" value="TIPIN/Csm3/Swi3"/>
</dbReference>
<sequence length="329" mass="36228">MENTTNAAPTGCYKCGRPGHWSRDCPSSSASASAPASAPSNPNFSYNKTTGTAAVSNTLVKEKPKKVPRTRPKLTSDLLLSDDGLGFVLRHFPRSFKYRGRGHEVKDLGNLIGLYSEWHSHLLPYYSFDQFIHKVEQVAASRHVKRCIKDLRERVASGGDPTKLHEAPVEQDGPTDEQVLYFRVRRDSSECVHLRTVVCNSASMHHKDSLGISLHENTPTEAMDTEGHHDPSDQALNIHAADDSHEDLLHEIYEKATEEPSQALQSDMVAGDLLSADGSRKISPDEAPSNAGSSSNVVQISEEQRARMEANRLKALERAAARAWPLQAS</sequence>
<name>A0A5C7HKU3_9ROSI</name>
<comment type="function">
    <text evidence="7">Plays an important role in the control of DNA replication and the maintenance of replication fork stability.</text>
</comment>
<dbReference type="SUPFAM" id="SSF57756">
    <property type="entry name" value="Retrovirus zinc finger-like domains"/>
    <property type="match status" value="1"/>
</dbReference>
<dbReference type="PANTHER" id="PTHR13220:SF11">
    <property type="entry name" value="TIMELESS-INTERACTING PROTEIN"/>
    <property type="match status" value="1"/>
</dbReference>
<dbReference type="AlphaFoldDB" id="A0A5C7HKU3"/>
<gene>
    <name evidence="10" type="ORF">EZV62_018255</name>
</gene>
<evidence type="ECO:0000256" key="7">
    <source>
        <dbReference type="RuleBase" id="RU366049"/>
    </source>
</evidence>
<feature type="region of interest" description="Disordered" evidence="8">
    <location>
        <begin position="15"/>
        <end position="48"/>
    </location>
</feature>
<feature type="domain" description="CCHC-type" evidence="9">
    <location>
        <begin position="12"/>
        <end position="27"/>
    </location>
</feature>
<dbReference type="GO" id="GO:0006974">
    <property type="term" value="P:DNA damage response"/>
    <property type="evidence" value="ECO:0007669"/>
    <property type="project" value="UniProtKB-KW"/>
</dbReference>
<dbReference type="GO" id="GO:0003677">
    <property type="term" value="F:DNA binding"/>
    <property type="evidence" value="ECO:0007669"/>
    <property type="project" value="TreeGrafter"/>
</dbReference>
<organism evidence="10 11">
    <name type="scientific">Acer yangbiense</name>
    <dbReference type="NCBI Taxonomy" id="1000413"/>
    <lineage>
        <taxon>Eukaryota</taxon>
        <taxon>Viridiplantae</taxon>
        <taxon>Streptophyta</taxon>
        <taxon>Embryophyta</taxon>
        <taxon>Tracheophyta</taxon>
        <taxon>Spermatophyta</taxon>
        <taxon>Magnoliopsida</taxon>
        <taxon>eudicotyledons</taxon>
        <taxon>Gunneridae</taxon>
        <taxon>Pentapetalae</taxon>
        <taxon>rosids</taxon>
        <taxon>malvids</taxon>
        <taxon>Sapindales</taxon>
        <taxon>Sapindaceae</taxon>
        <taxon>Hippocastanoideae</taxon>
        <taxon>Acereae</taxon>
        <taxon>Acer</taxon>
    </lineage>
</organism>
<evidence type="ECO:0000256" key="5">
    <source>
        <dbReference type="ARBA" id="ARBA00023306"/>
    </source>
</evidence>
<evidence type="ECO:0000256" key="6">
    <source>
        <dbReference type="PROSITE-ProRule" id="PRU00047"/>
    </source>
</evidence>
<protein>
    <recommendedName>
        <fullName evidence="9">CCHC-type domain-containing protein</fullName>
    </recommendedName>
</protein>
<dbReference type="GO" id="GO:0043111">
    <property type="term" value="P:replication fork arrest"/>
    <property type="evidence" value="ECO:0007669"/>
    <property type="project" value="TreeGrafter"/>
</dbReference>
<dbReference type="GO" id="GO:0000076">
    <property type="term" value="P:DNA replication checkpoint signaling"/>
    <property type="evidence" value="ECO:0007669"/>
    <property type="project" value="UniProtKB-UniRule"/>
</dbReference>
<dbReference type="PROSITE" id="PS50158">
    <property type="entry name" value="ZF_CCHC"/>
    <property type="match status" value="1"/>
</dbReference>
<comment type="caution">
    <text evidence="10">The sequence shown here is derived from an EMBL/GenBank/DDBJ whole genome shotgun (WGS) entry which is preliminary data.</text>
</comment>
<comment type="similarity">
    <text evidence="2 7">Belongs to the CSM3 family.</text>
</comment>
<feature type="region of interest" description="Disordered" evidence="8">
    <location>
        <begin position="276"/>
        <end position="300"/>
    </location>
</feature>
<dbReference type="GO" id="GO:0031297">
    <property type="term" value="P:replication fork processing"/>
    <property type="evidence" value="ECO:0007669"/>
    <property type="project" value="UniProtKB-UniRule"/>
</dbReference>
<dbReference type="Proteomes" id="UP000323000">
    <property type="component" value="Chromosome 8"/>
</dbReference>
<evidence type="ECO:0000256" key="2">
    <source>
        <dbReference type="ARBA" id="ARBA00006075"/>
    </source>
</evidence>
<keyword evidence="6" id="KW-0862">Zinc</keyword>
<keyword evidence="6" id="KW-0479">Metal-binding</keyword>
<accession>A0A5C7HKU3</accession>
<dbReference type="Pfam" id="PF07962">
    <property type="entry name" value="Swi3"/>
    <property type="match status" value="1"/>
</dbReference>
<reference evidence="11" key="1">
    <citation type="journal article" date="2019" name="Gigascience">
        <title>De novo genome assembly of the endangered Acer yangbiense, a plant species with extremely small populations endemic to Yunnan Province, China.</title>
        <authorList>
            <person name="Yang J."/>
            <person name="Wariss H.M."/>
            <person name="Tao L."/>
            <person name="Zhang R."/>
            <person name="Yun Q."/>
            <person name="Hollingsworth P."/>
            <person name="Dao Z."/>
            <person name="Luo G."/>
            <person name="Guo H."/>
            <person name="Ma Y."/>
            <person name="Sun W."/>
        </authorList>
    </citation>
    <scope>NUCLEOTIDE SEQUENCE [LARGE SCALE GENOMIC DNA]</scope>
    <source>
        <strain evidence="11">cv. Malutang</strain>
    </source>
</reference>
<dbReference type="Pfam" id="PF00098">
    <property type="entry name" value="zf-CCHC"/>
    <property type="match status" value="1"/>
</dbReference>
<dbReference type="PANTHER" id="PTHR13220">
    <property type="entry name" value="TIMELESS INTERACTING-RELATED"/>
    <property type="match status" value="1"/>
</dbReference>
<dbReference type="GO" id="GO:0031298">
    <property type="term" value="C:replication fork protection complex"/>
    <property type="evidence" value="ECO:0007669"/>
    <property type="project" value="TreeGrafter"/>
</dbReference>
<evidence type="ECO:0000313" key="11">
    <source>
        <dbReference type="Proteomes" id="UP000323000"/>
    </source>
</evidence>
<evidence type="ECO:0000313" key="10">
    <source>
        <dbReference type="EMBL" id="TXG56942.1"/>
    </source>
</evidence>
<evidence type="ECO:0000256" key="3">
    <source>
        <dbReference type="ARBA" id="ARBA00022763"/>
    </source>
</evidence>
<feature type="compositionally biased region" description="Polar residues" evidence="8">
    <location>
        <begin position="290"/>
        <end position="300"/>
    </location>
</feature>
<dbReference type="InterPro" id="IPR001878">
    <property type="entry name" value="Znf_CCHC"/>
</dbReference>
<evidence type="ECO:0000256" key="4">
    <source>
        <dbReference type="ARBA" id="ARBA00023242"/>
    </source>
</evidence>
<keyword evidence="3 7" id="KW-0227">DNA damage</keyword>
<dbReference type="OrthoDB" id="437078at2759"/>
<dbReference type="Gene3D" id="4.10.60.10">
    <property type="entry name" value="Zinc finger, CCHC-type"/>
    <property type="match status" value="1"/>
</dbReference>
<dbReference type="SMART" id="SM00343">
    <property type="entry name" value="ZnF_C2HC"/>
    <property type="match status" value="1"/>
</dbReference>
<keyword evidence="6" id="KW-0863">Zinc-finger</keyword>
<proteinExistence type="inferred from homology"/>